<evidence type="ECO:0000256" key="2">
    <source>
        <dbReference type="ARBA" id="ARBA00022679"/>
    </source>
</evidence>
<evidence type="ECO:0000256" key="3">
    <source>
        <dbReference type="ARBA" id="ARBA00022695"/>
    </source>
</evidence>
<dbReference type="Pfam" id="PF00078">
    <property type="entry name" value="RVT_1"/>
    <property type="match status" value="1"/>
</dbReference>
<dbReference type="InterPro" id="IPR000123">
    <property type="entry name" value="Reverse_transcriptase_msDNA"/>
</dbReference>
<protein>
    <recommendedName>
        <fullName evidence="1">RNA-directed DNA polymerase</fullName>
        <ecNumber evidence="1">2.7.7.49</ecNumber>
    </recommendedName>
</protein>
<dbReference type="GO" id="GO:0051607">
    <property type="term" value="P:defense response to virus"/>
    <property type="evidence" value="ECO:0007669"/>
    <property type="project" value="UniProtKB-KW"/>
</dbReference>
<comment type="similarity">
    <text evidence="8">Belongs to the bacterial reverse transcriptase family.</text>
</comment>
<dbReference type="InterPro" id="IPR051083">
    <property type="entry name" value="GrpII_Intron_Splice-Mob/Def"/>
</dbReference>
<evidence type="ECO:0000256" key="7">
    <source>
        <dbReference type="ARBA" id="ARBA00023118"/>
    </source>
</evidence>
<reference evidence="12" key="1">
    <citation type="submission" date="2017-08" db="EMBL/GenBank/DDBJ databases">
        <title>A dynamic microbial community with high functional redundancy inhabits the cold, oxic subseafloor aquifer.</title>
        <authorList>
            <person name="Tully B.J."/>
            <person name="Wheat C.G."/>
            <person name="Glazer B.T."/>
            <person name="Huber J.A."/>
        </authorList>
    </citation>
    <scope>NUCLEOTIDE SEQUENCE [LARGE SCALE GENOMIC DNA]</scope>
</reference>
<evidence type="ECO:0000256" key="5">
    <source>
        <dbReference type="ARBA" id="ARBA00022842"/>
    </source>
</evidence>
<dbReference type="AlphaFoldDB" id="A0A2A4T4F3"/>
<dbReference type="Pfam" id="PF08388">
    <property type="entry name" value="GIIM"/>
    <property type="match status" value="1"/>
</dbReference>
<keyword evidence="3" id="KW-0548">Nucleotidyltransferase</keyword>
<evidence type="ECO:0000256" key="1">
    <source>
        <dbReference type="ARBA" id="ARBA00012493"/>
    </source>
</evidence>
<dbReference type="EC" id="2.7.7.49" evidence="1"/>
<dbReference type="PRINTS" id="PR00866">
    <property type="entry name" value="RNADNAPOLMS"/>
</dbReference>
<evidence type="ECO:0000256" key="4">
    <source>
        <dbReference type="ARBA" id="ARBA00022723"/>
    </source>
</evidence>
<evidence type="ECO:0000256" key="9">
    <source>
        <dbReference type="ARBA" id="ARBA00048173"/>
    </source>
</evidence>
<proteinExistence type="inferred from homology"/>
<dbReference type="InterPro" id="IPR043502">
    <property type="entry name" value="DNA/RNA_pol_sf"/>
</dbReference>
<dbReference type="GO" id="GO:0046872">
    <property type="term" value="F:metal ion binding"/>
    <property type="evidence" value="ECO:0007669"/>
    <property type="project" value="UniProtKB-KW"/>
</dbReference>
<evidence type="ECO:0000256" key="6">
    <source>
        <dbReference type="ARBA" id="ARBA00022918"/>
    </source>
</evidence>
<dbReference type="NCBIfam" id="TIGR04416">
    <property type="entry name" value="group_II_RT_mat"/>
    <property type="match status" value="1"/>
</dbReference>
<dbReference type="InterPro" id="IPR000477">
    <property type="entry name" value="RT_dom"/>
</dbReference>
<comment type="caution">
    <text evidence="11">The sequence shown here is derived from an EMBL/GenBank/DDBJ whole genome shotgun (WGS) entry which is preliminary data.</text>
</comment>
<keyword evidence="5" id="KW-0460">Magnesium</keyword>
<evidence type="ECO:0000313" key="12">
    <source>
        <dbReference type="Proteomes" id="UP000218113"/>
    </source>
</evidence>
<evidence type="ECO:0000256" key="8">
    <source>
        <dbReference type="ARBA" id="ARBA00034120"/>
    </source>
</evidence>
<dbReference type="InterPro" id="IPR013597">
    <property type="entry name" value="Mat_intron_G2"/>
</dbReference>
<keyword evidence="6 11" id="KW-0695">RNA-directed DNA polymerase</keyword>
<name>A0A2A4T4F3_9DELT</name>
<organism evidence="11 12">
    <name type="scientific">SAR324 cluster bacterium</name>
    <dbReference type="NCBI Taxonomy" id="2024889"/>
    <lineage>
        <taxon>Bacteria</taxon>
        <taxon>Deltaproteobacteria</taxon>
        <taxon>SAR324 cluster</taxon>
    </lineage>
</organism>
<evidence type="ECO:0000259" key="10">
    <source>
        <dbReference type="PROSITE" id="PS50878"/>
    </source>
</evidence>
<dbReference type="PANTHER" id="PTHR34047:SF3">
    <property type="entry name" value="BLR2052 PROTEIN"/>
    <property type="match status" value="1"/>
</dbReference>
<dbReference type="Proteomes" id="UP000218113">
    <property type="component" value="Unassembled WGS sequence"/>
</dbReference>
<feature type="domain" description="Reverse transcriptase" evidence="10">
    <location>
        <begin position="49"/>
        <end position="288"/>
    </location>
</feature>
<dbReference type="PROSITE" id="PS50878">
    <property type="entry name" value="RT_POL"/>
    <property type="match status" value="1"/>
</dbReference>
<keyword evidence="7" id="KW-0051">Antiviral defense</keyword>
<accession>A0A2A4T4F3</accession>
<dbReference type="PANTHER" id="PTHR34047">
    <property type="entry name" value="NUCLEAR INTRON MATURASE 1, MITOCHONDRIAL-RELATED"/>
    <property type="match status" value="1"/>
</dbReference>
<dbReference type="SUPFAM" id="SSF56672">
    <property type="entry name" value="DNA/RNA polymerases"/>
    <property type="match status" value="1"/>
</dbReference>
<dbReference type="InterPro" id="IPR030931">
    <property type="entry name" value="Group_II_RT_mat"/>
</dbReference>
<keyword evidence="2" id="KW-0808">Transferase</keyword>
<dbReference type="GO" id="GO:0003723">
    <property type="term" value="F:RNA binding"/>
    <property type="evidence" value="ECO:0007669"/>
    <property type="project" value="InterPro"/>
</dbReference>
<dbReference type="CDD" id="cd01651">
    <property type="entry name" value="RT_G2_intron"/>
    <property type="match status" value="1"/>
</dbReference>
<keyword evidence="4" id="KW-0479">Metal-binding</keyword>
<gene>
    <name evidence="11" type="primary">ltrA</name>
    <name evidence="11" type="ORF">COB67_06300</name>
</gene>
<dbReference type="EMBL" id="NVSR01000033">
    <property type="protein sequence ID" value="PCI28453.1"/>
    <property type="molecule type" value="Genomic_DNA"/>
</dbReference>
<dbReference type="GO" id="GO:0003964">
    <property type="term" value="F:RNA-directed DNA polymerase activity"/>
    <property type="evidence" value="ECO:0007669"/>
    <property type="project" value="UniProtKB-KW"/>
</dbReference>
<sequence>MDKTKSFLISKQIVWNAYKRVKANKGAAGCDRQSMDDFEKDLKNNLFKIWNRMSSGCYFPPPVLRVEIPKDGGKTRLLGIPTISDRIAQMVAKIYLEPELEKHFHSDSFGYRPHKSAAQAVELARRRCWKYDWVIDLDIKGFFDNIDHHLMMLAVKKHTQEKWILLYIERWLKAPVLLPDGSKQERTLGTPQGGVISPLLANLFLHYAFDLWLSRNYRQNPFERYADDAVIHCQTQEEAVSIKQALASRMNQCGLELHPEKTKIVYCKDESRKDHAKETQFDFLGFTFKMRTARNRFRKTLFNSFSPAISLKAKRRIRAEIKSWEVHKHTEKSLFEISSFCNPKIRGWIGYYGRFYGSALYPIFKQFNTSLFHWATRKYKNIKGSKNRFFRWLKNFARLHPSLFEHWKLKGVWVTTVQ</sequence>
<comment type="catalytic activity">
    <reaction evidence="9">
        <text>DNA(n) + a 2'-deoxyribonucleoside 5'-triphosphate = DNA(n+1) + diphosphate</text>
        <dbReference type="Rhea" id="RHEA:22508"/>
        <dbReference type="Rhea" id="RHEA-COMP:17339"/>
        <dbReference type="Rhea" id="RHEA-COMP:17340"/>
        <dbReference type="ChEBI" id="CHEBI:33019"/>
        <dbReference type="ChEBI" id="CHEBI:61560"/>
        <dbReference type="ChEBI" id="CHEBI:173112"/>
        <dbReference type="EC" id="2.7.7.49"/>
    </reaction>
</comment>
<evidence type="ECO:0000313" key="11">
    <source>
        <dbReference type="EMBL" id="PCI28453.1"/>
    </source>
</evidence>